<dbReference type="EMBL" id="JARYMX010000051">
    <property type="protein sequence ID" value="KAJ9536165.1"/>
    <property type="molecule type" value="Genomic_DNA"/>
</dbReference>
<comment type="caution">
    <text evidence="1">The sequence shown here is derived from an EMBL/GenBank/DDBJ whole genome shotgun (WGS) entry which is preliminary data.</text>
</comment>
<dbReference type="AlphaFoldDB" id="A0AA38W2E7"/>
<evidence type="ECO:0000313" key="1">
    <source>
        <dbReference type="EMBL" id="KAJ9536165.1"/>
    </source>
</evidence>
<dbReference type="Proteomes" id="UP001172457">
    <property type="component" value="Unassembled WGS sequence"/>
</dbReference>
<evidence type="ECO:0000313" key="2">
    <source>
        <dbReference type="Proteomes" id="UP001172457"/>
    </source>
</evidence>
<proteinExistence type="predicted"/>
<name>A0AA38W2E7_9ASTR</name>
<sequence length="78" mass="9155">MAPVVVLVWKWIRARPQLDFPVDDGEGSNEKHRVRSNLSYSSRGYDGRDHGGLTRFMGRYLYTNTFHHHPYHNVITKN</sequence>
<organism evidence="1 2">
    <name type="scientific">Centaurea solstitialis</name>
    <name type="common">yellow star-thistle</name>
    <dbReference type="NCBI Taxonomy" id="347529"/>
    <lineage>
        <taxon>Eukaryota</taxon>
        <taxon>Viridiplantae</taxon>
        <taxon>Streptophyta</taxon>
        <taxon>Embryophyta</taxon>
        <taxon>Tracheophyta</taxon>
        <taxon>Spermatophyta</taxon>
        <taxon>Magnoliopsida</taxon>
        <taxon>eudicotyledons</taxon>
        <taxon>Gunneridae</taxon>
        <taxon>Pentapetalae</taxon>
        <taxon>asterids</taxon>
        <taxon>campanulids</taxon>
        <taxon>Asterales</taxon>
        <taxon>Asteraceae</taxon>
        <taxon>Carduoideae</taxon>
        <taxon>Cardueae</taxon>
        <taxon>Centaureinae</taxon>
        <taxon>Centaurea</taxon>
    </lineage>
</organism>
<reference evidence="1" key="1">
    <citation type="submission" date="2023-03" db="EMBL/GenBank/DDBJ databases">
        <title>Chromosome-scale reference genome and RAD-based genetic map of yellow starthistle (Centaurea solstitialis) reveal putative structural variation and QTLs associated with invader traits.</title>
        <authorList>
            <person name="Reatini B."/>
            <person name="Cang F.A."/>
            <person name="Jiang Q."/>
            <person name="Mckibben M.T.W."/>
            <person name="Barker M.S."/>
            <person name="Rieseberg L.H."/>
            <person name="Dlugosch K.M."/>
        </authorList>
    </citation>
    <scope>NUCLEOTIDE SEQUENCE</scope>
    <source>
        <strain evidence="1">CAN-66</strain>
        <tissue evidence="1">Leaf</tissue>
    </source>
</reference>
<accession>A0AA38W2E7</accession>
<gene>
    <name evidence="1" type="ORF">OSB04_un000666</name>
</gene>
<protein>
    <submittedName>
        <fullName evidence="1">Uncharacterized protein</fullName>
    </submittedName>
</protein>
<keyword evidence="2" id="KW-1185">Reference proteome</keyword>